<feature type="non-terminal residue" evidence="1">
    <location>
        <position position="78"/>
    </location>
</feature>
<protein>
    <submittedName>
        <fullName evidence="1">Uncharacterized protein</fullName>
    </submittedName>
</protein>
<dbReference type="InterPro" id="IPR027141">
    <property type="entry name" value="LSm4/Sm_D1/D3"/>
</dbReference>
<dbReference type="OrthoDB" id="747253at2759"/>
<dbReference type="AlphaFoldDB" id="A0A067PR51"/>
<feature type="non-terminal residue" evidence="1">
    <location>
        <position position="1"/>
    </location>
</feature>
<keyword evidence="2" id="KW-1185">Reference proteome</keyword>
<gene>
    <name evidence="1" type="ORF">JAAARDRAFT_100130</name>
</gene>
<dbReference type="PANTHER" id="PTHR23338">
    <property type="entry name" value="SMALL NUCLEAR RIBONUCLEOPROTEIN SM"/>
    <property type="match status" value="1"/>
</dbReference>
<dbReference type="GO" id="GO:0120114">
    <property type="term" value="C:Sm-like protein family complex"/>
    <property type="evidence" value="ECO:0007669"/>
    <property type="project" value="UniProtKB-ARBA"/>
</dbReference>
<dbReference type="SUPFAM" id="SSF50182">
    <property type="entry name" value="Sm-like ribonucleoproteins"/>
    <property type="match status" value="1"/>
</dbReference>
<dbReference type="HOGENOM" id="CLU_099537_3_1_1"/>
<dbReference type="Proteomes" id="UP000027265">
    <property type="component" value="Unassembled WGS sequence"/>
</dbReference>
<name>A0A067PR51_9AGAM</name>
<dbReference type="InParanoid" id="A0A067PR51"/>
<organism evidence="1 2">
    <name type="scientific">Jaapia argillacea MUCL 33604</name>
    <dbReference type="NCBI Taxonomy" id="933084"/>
    <lineage>
        <taxon>Eukaryota</taxon>
        <taxon>Fungi</taxon>
        <taxon>Dikarya</taxon>
        <taxon>Basidiomycota</taxon>
        <taxon>Agaricomycotina</taxon>
        <taxon>Agaricomycetes</taxon>
        <taxon>Agaricomycetidae</taxon>
        <taxon>Jaapiales</taxon>
        <taxon>Jaapiaceae</taxon>
        <taxon>Jaapia</taxon>
    </lineage>
</organism>
<evidence type="ECO:0000313" key="2">
    <source>
        <dbReference type="Proteomes" id="UP000027265"/>
    </source>
</evidence>
<sequence>NHPQSVGLKTGETFDGHLVNHLMNITLQEVFQFSPDTDRFWKGNTRGSTIKHIRVPDALLDAVKDEQNRAREMGRSAR</sequence>
<accession>A0A067PR51</accession>
<dbReference type="Gene3D" id="2.30.30.100">
    <property type="match status" value="1"/>
</dbReference>
<dbReference type="InterPro" id="IPR010920">
    <property type="entry name" value="LSM_dom_sf"/>
</dbReference>
<evidence type="ECO:0000313" key="1">
    <source>
        <dbReference type="EMBL" id="KDQ52791.1"/>
    </source>
</evidence>
<reference evidence="2" key="1">
    <citation type="journal article" date="2014" name="Proc. Natl. Acad. Sci. U.S.A.">
        <title>Extensive sampling of basidiomycete genomes demonstrates inadequacy of the white-rot/brown-rot paradigm for wood decay fungi.</title>
        <authorList>
            <person name="Riley R."/>
            <person name="Salamov A.A."/>
            <person name="Brown D.W."/>
            <person name="Nagy L.G."/>
            <person name="Floudas D."/>
            <person name="Held B.W."/>
            <person name="Levasseur A."/>
            <person name="Lombard V."/>
            <person name="Morin E."/>
            <person name="Otillar R."/>
            <person name="Lindquist E.A."/>
            <person name="Sun H."/>
            <person name="LaButti K.M."/>
            <person name="Schmutz J."/>
            <person name="Jabbour D."/>
            <person name="Luo H."/>
            <person name="Baker S.E."/>
            <person name="Pisabarro A.G."/>
            <person name="Walton J.D."/>
            <person name="Blanchette R.A."/>
            <person name="Henrissat B."/>
            <person name="Martin F."/>
            <person name="Cullen D."/>
            <person name="Hibbett D.S."/>
            <person name="Grigoriev I.V."/>
        </authorList>
    </citation>
    <scope>NUCLEOTIDE SEQUENCE [LARGE SCALE GENOMIC DNA]</scope>
    <source>
        <strain evidence="2">MUCL 33604</strain>
    </source>
</reference>
<dbReference type="STRING" id="933084.A0A067PR51"/>
<dbReference type="EMBL" id="KL197737">
    <property type="protein sequence ID" value="KDQ52791.1"/>
    <property type="molecule type" value="Genomic_DNA"/>
</dbReference>
<dbReference type="GO" id="GO:0006396">
    <property type="term" value="P:RNA processing"/>
    <property type="evidence" value="ECO:0007669"/>
    <property type="project" value="InterPro"/>
</dbReference>
<proteinExistence type="predicted"/>